<evidence type="ECO:0000313" key="4">
    <source>
        <dbReference type="Proteomes" id="UP000294980"/>
    </source>
</evidence>
<evidence type="ECO:0000256" key="1">
    <source>
        <dbReference type="SAM" id="SignalP"/>
    </source>
</evidence>
<dbReference type="PROSITE" id="PS51257">
    <property type="entry name" value="PROKAR_LIPOPROTEIN"/>
    <property type="match status" value="1"/>
</dbReference>
<feature type="signal peptide" evidence="1">
    <location>
        <begin position="1"/>
        <end position="21"/>
    </location>
</feature>
<protein>
    <submittedName>
        <fullName evidence="3">Uncharacterized protein DUF3365</fullName>
    </submittedName>
</protein>
<gene>
    <name evidence="3" type="ORF">EV688_102231</name>
</gene>
<comment type="caution">
    <text evidence="3">The sequence shown here is derived from an EMBL/GenBank/DDBJ whole genome shotgun (WGS) entry which is preliminary data.</text>
</comment>
<dbReference type="Proteomes" id="UP000294980">
    <property type="component" value="Unassembled WGS sequence"/>
</dbReference>
<evidence type="ECO:0000259" key="2">
    <source>
        <dbReference type="Pfam" id="PF11845"/>
    </source>
</evidence>
<dbReference type="AlphaFoldDB" id="A0A4R2KV30"/>
<dbReference type="Pfam" id="PF11845">
    <property type="entry name" value="Tll0287-like"/>
    <property type="match status" value="1"/>
</dbReference>
<evidence type="ECO:0000313" key="3">
    <source>
        <dbReference type="EMBL" id="TCO77774.1"/>
    </source>
</evidence>
<name>A0A4R2KV30_9GAMM</name>
<dbReference type="EMBL" id="SLWX01000002">
    <property type="protein sequence ID" value="TCO77774.1"/>
    <property type="molecule type" value="Genomic_DNA"/>
</dbReference>
<feature type="chain" id="PRO_5020640069" evidence="1">
    <location>
        <begin position="22"/>
        <end position="188"/>
    </location>
</feature>
<proteinExistence type="predicted"/>
<dbReference type="RefSeq" id="WP_117314645.1">
    <property type="nucleotide sequence ID" value="NZ_QQSW01000001.1"/>
</dbReference>
<organism evidence="3 4">
    <name type="scientific">Chromatocurvus halotolerans</name>
    <dbReference type="NCBI Taxonomy" id="1132028"/>
    <lineage>
        <taxon>Bacteria</taxon>
        <taxon>Pseudomonadati</taxon>
        <taxon>Pseudomonadota</taxon>
        <taxon>Gammaproteobacteria</taxon>
        <taxon>Cellvibrionales</taxon>
        <taxon>Halieaceae</taxon>
        <taxon>Chromatocurvus</taxon>
    </lineage>
</organism>
<feature type="domain" description="Tll0287-like" evidence="2">
    <location>
        <begin position="62"/>
        <end position="185"/>
    </location>
</feature>
<dbReference type="OrthoDB" id="9797588at2"/>
<dbReference type="InterPro" id="IPR021796">
    <property type="entry name" value="Tll0287-like_dom"/>
</dbReference>
<keyword evidence="4" id="KW-1185">Reference proteome</keyword>
<reference evidence="3 4" key="1">
    <citation type="submission" date="2019-03" db="EMBL/GenBank/DDBJ databases">
        <title>Genomic Encyclopedia of Type Strains, Phase IV (KMG-IV): sequencing the most valuable type-strain genomes for metagenomic binning, comparative biology and taxonomic classification.</title>
        <authorList>
            <person name="Goeker M."/>
        </authorList>
    </citation>
    <scope>NUCLEOTIDE SEQUENCE [LARGE SCALE GENOMIC DNA]</scope>
    <source>
        <strain evidence="3 4">DSM 23344</strain>
    </source>
</reference>
<accession>A0A4R2KV30</accession>
<sequence>MKRPHSTAALVAILGASACFAAPDRQATEAEAKRIVASFVGEVKPMLQGYMKARGPVGAVEGCAVDAPAIADRISESTGWEVGRVSLKPRNVDRGTPDAWETATLRQLEKKRNDGADASELNHGEWVEGRYRYMQAQIVEGVCLNCHGEALDPAVQSIIAEYYPEDSATGFSLGDIRGAVTLASPPGD</sequence>
<keyword evidence="1" id="KW-0732">Signal</keyword>